<evidence type="ECO:0000256" key="4">
    <source>
        <dbReference type="ARBA" id="ARBA00023136"/>
    </source>
</evidence>
<dbReference type="AlphaFoldDB" id="A0A1I5X0Q2"/>
<reference evidence="7 8" key="1">
    <citation type="submission" date="2016-10" db="EMBL/GenBank/DDBJ databases">
        <authorList>
            <person name="de Groot N.N."/>
        </authorList>
    </citation>
    <scope>NUCLEOTIDE SEQUENCE [LARGE SCALE GENOMIC DNA]</scope>
    <source>
        <strain evidence="7 8">DSM 19547</strain>
    </source>
</reference>
<feature type="transmembrane region" description="Helical" evidence="5">
    <location>
        <begin position="112"/>
        <end position="134"/>
    </location>
</feature>
<evidence type="ECO:0000313" key="7">
    <source>
        <dbReference type="EMBL" id="SFQ25494.1"/>
    </source>
</evidence>
<evidence type="ECO:0000256" key="3">
    <source>
        <dbReference type="ARBA" id="ARBA00022989"/>
    </source>
</evidence>
<keyword evidence="2 5" id="KW-0812">Transmembrane</keyword>
<evidence type="ECO:0000313" key="8">
    <source>
        <dbReference type="Proteomes" id="UP000199356"/>
    </source>
</evidence>
<gene>
    <name evidence="7" type="ORF">SAMN04488047_1722</name>
</gene>
<evidence type="ECO:0000256" key="1">
    <source>
        <dbReference type="ARBA" id="ARBA00004141"/>
    </source>
</evidence>
<name>A0A1I5X0Q2_9RHOB</name>
<dbReference type="EMBL" id="FOXA01000072">
    <property type="protein sequence ID" value="SFQ25494.1"/>
    <property type="molecule type" value="Genomic_DNA"/>
</dbReference>
<feature type="transmembrane region" description="Helical" evidence="5">
    <location>
        <begin position="204"/>
        <end position="223"/>
    </location>
</feature>
<feature type="transmembrane region" description="Helical" evidence="5">
    <location>
        <begin position="6"/>
        <end position="25"/>
    </location>
</feature>
<dbReference type="Proteomes" id="UP000199356">
    <property type="component" value="Unassembled WGS sequence"/>
</dbReference>
<dbReference type="GO" id="GO:0016020">
    <property type="term" value="C:membrane"/>
    <property type="evidence" value="ECO:0007669"/>
    <property type="project" value="UniProtKB-SubCell"/>
</dbReference>
<accession>A0A1I5X0Q2</accession>
<dbReference type="Pfam" id="PF07298">
    <property type="entry name" value="NnrU"/>
    <property type="match status" value="1"/>
</dbReference>
<keyword evidence="8" id="KW-1185">Reference proteome</keyword>
<dbReference type="OrthoDB" id="7828645at2"/>
<organism evidence="7 8">
    <name type="scientific">Tranquillimonas alkanivorans</name>
    <dbReference type="NCBI Taxonomy" id="441119"/>
    <lineage>
        <taxon>Bacteria</taxon>
        <taxon>Pseudomonadati</taxon>
        <taxon>Pseudomonadota</taxon>
        <taxon>Alphaproteobacteria</taxon>
        <taxon>Rhodobacterales</taxon>
        <taxon>Roseobacteraceae</taxon>
        <taxon>Tranquillimonas</taxon>
    </lineage>
</organism>
<proteinExistence type="predicted"/>
<feature type="domain" description="NnrU" evidence="6">
    <location>
        <begin position="6"/>
        <end position="226"/>
    </location>
</feature>
<dbReference type="STRING" id="441119.SAMN04488047_1722"/>
<evidence type="ECO:0000256" key="2">
    <source>
        <dbReference type="ARBA" id="ARBA00022692"/>
    </source>
</evidence>
<sequence>MGWTEFALVLALFVATHFLPSHRPLRDGLIATMGRRAYFAAYGTVSTVLLVWLVVAAGRAPYLPVIDLAPWQRWVPNLVMPAAVALLGLGGGMAYPWTLGGRKIATFDPARPGFAAVTRHPMLWALGLWGGAHMVANPDLAHVVLFGGFAAISLAAMRLFDARARAAEPDRWAAIRQATAILSLRPLMQAGWWRRNGKTTLTRLAAAALLYIGLYHLHAPVIGASPVP</sequence>
<feature type="transmembrane region" description="Helical" evidence="5">
    <location>
        <begin position="78"/>
        <end position="100"/>
    </location>
</feature>
<protein>
    <submittedName>
        <fullName evidence="7">Uncharacterized membrane protein</fullName>
    </submittedName>
</protein>
<comment type="subcellular location">
    <subcellularLocation>
        <location evidence="1">Membrane</location>
        <topology evidence="1">Multi-pass membrane protein</topology>
    </subcellularLocation>
</comment>
<keyword evidence="4 5" id="KW-0472">Membrane</keyword>
<evidence type="ECO:0000259" key="6">
    <source>
        <dbReference type="Pfam" id="PF07298"/>
    </source>
</evidence>
<dbReference type="InterPro" id="IPR009915">
    <property type="entry name" value="NnrU_dom"/>
</dbReference>
<keyword evidence="3 5" id="KW-1133">Transmembrane helix</keyword>
<evidence type="ECO:0000256" key="5">
    <source>
        <dbReference type="SAM" id="Phobius"/>
    </source>
</evidence>
<dbReference type="RefSeq" id="WP_093426016.1">
    <property type="nucleotide sequence ID" value="NZ_FOXA01000072.1"/>
</dbReference>
<feature type="transmembrane region" description="Helical" evidence="5">
    <location>
        <begin position="140"/>
        <end position="160"/>
    </location>
</feature>
<feature type="transmembrane region" description="Helical" evidence="5">
    <location>
        <begin position="37"/>
        <end position="58"/>
    </location>
</feature>